<evidence type="ECO:0000256" key="1">
    <source>
        <dbReference type="SAM" id="MobiDB-lite"/>
    </source>
</evidence>
<accession>S2KKD0</accession>
<feature type="region of interest" description="Disordered" evidence="1">
    <location>
        <begin position="73"/>
        <end position="159"/>
    </location>
</feature>
<gene>
    <name evidence="3" type="ORF">HMPREF1544_00304</name>
</gene>
<dbReference type="eggNOG" id="ENOG502TAJV">
    <property type="taxonomic scope" value="Eukaryota"/>
</dbReference>
<dbReference type="STRING" id="1220926.S2KKD0"/>
<keyword evidence="2" id="KW-0732">Signal</keyword>
<reference evidence="4" key="1">
    <citation type="submission" date="2013-05" db="EMBL/GenBank/DDBJ databases">
        <title>The Genome sequence of Mucor circinelloides f. circinelloides 1006PhL.</title>
        <authorList>
            <consortium name="The Broad Institute Genomics Platform"/>
            <person name="Cuomo C."/>
            <person name="Earl A."/>
            <person name="Findley K."/>
            <person name="Lee S.C."/>
            <person name="Walker B."/>
            <person name="Young S."/>
            <person name="Zeng Q."/>
            <person name="Gargeya S."/>
            <person name="Fitzgerald M."/>
            <person name="Haas B."/>
            <person name="Abouelleil A."/>
            <person name="Allen A.W."/>
            <person name="Alvarado L."/>
            <person name="Arachchi H.M."/>
            <person name="Berlin A.M."/>
            <person name="Chapman S.B."/>
            <person name="Gainer-Dewar J."/>
            <person name="Goldberg J."/>
            <person name="Griggs A."/>
            <person name="Gujja S."/>
            <person name="Hansen M."/>
            <person name="Howarth C."/>
            <person name="Imamovic A."/>
            <person name="Ireland A."/>
            <person name="Larimer J."/>
            <person name="McCowan C."/>
            <person name="Murphy C."/>
            <person name="Pearson M."/>
            <person name="Poon T.W."/>
            <person name="Priest M."/>
            <person name="Roberts A."/>
            <person name="Saif S."/>
            <person name="Shea T."/>
            <person name="Sisk P."/>
            <person name="Sykes S."/>
            <person name="Wortman J."/>
            <person name="Nusbaum C."/>
            <person name="Birren B."/>
        </authorList>
    </citation>
    <scope>NUCLEOTIDE SEQUENCE [LARGE SCALE GENOMIC DNA]</scope>
    <source>
        <strain evidence="4">1006PhL</strain>
    </source>
</reference>
<organism evidence="3 4">
    <name type="scientific">Mucor circinelloides f. circinelloides (strain 1006PhL)</name>
    <name type="common">Mucormycosis agent</name>
    <name type="synonym">Calyptromyces circinelloides</name>
    <dbReference type="NCBI Taxonomy" id="1220926"/>
    <lineage>
        <taxon>Eukaryota</taxon>
        <taxon>Fungi</taxon>
        <taxon>Fungi incertae sedis</taxon>
        <taxon>Mucoromycota</taxon>
        <taxon>Mucoromycotina</taxon>
        <taxon>Mucoromycetes</taxon>
        <taxon>Mucorales</taxon>
        <taxon>Mucorineae</taxon>
        <taxon>Mucoraceae</taxon>
        <taxon>Mucor</taxon>
    </lineage>
</organism>
<sequence length="159" mass="18009">MQIKYISLGLLVALVASTTASDTVGISDLDVNAHNTASGIANNLKVKDVLNDARVNVANTKRGVLSRRDLLRAVRRVHRRSENEPDEEEEDENEADENENEPDEEEADENENEPDEEEEDENENEPDEEEADENENEPDEEEADENEVNESGYAKAWRR</sequence>
<proteinExistence type="predicted"/>
<dbReference type="VEuPathDB" id="FungiDB:HMPREF1544_00304"/>
<dbReference type="AlphaFoldDB" id="S2KKD0"/>
<evidence type="ECO:0000313" key="4">
    <source>
        <dbReference type="Proteomes" id="UP000014254"/>
    </source>
</evidence>
<dbReference type="EMBL" id="KE123897">
    <property type="protein sequence ID" value="EPB92865.1"/>
    <property type="molecule type" value="Genomic_DNA"/>
</dbReference>
<protein>
    <submittedName>
        <fullName evidence="3">Uncharacterized protein</fullName>
    </submittedName>
</protein>
<dbReference type="Proteomes" id="UP000014254">
    <property type="component" value="Unassembled WGS sequence"/>
</dbReference>
<dbReference type="InParanoid" id="S2KKD0"/>
<keyword evidence="4" id="KW-1185">Reference proteome</keyword>
<feature type="signal peptide" evidence="2">
    <location>
        <begin position="1"/>
        <end position="20"/>
    </location>
</feature>
<feature type="chain" id="PRO_5004510022" evidence="2">
    <location>
        <begin position="21"/>
        <end position="159"/>
    </location>
</feature>
<evidence type="ECO:0000256" key="2">
    <source>
        <dbReference type="SAM" id="SignalP"/>
    </source>
</evidence>
<feature type="compositionally biased region" description="Acidic residues" evidence="1">
    <location>
        <begin position="84"/>
        <end position="148"/>
    </location>
</feature>
<dbReference type="OrthoDB" id="2271704at2759"/>
<evidence type="ECO:0000313" key="3">
    <source>
        <dbReference type="EMBL" id="EPB92865.1"/>
    </source>
</evidence>
<name>S2KKD0_MUCC1</name>